<proteinExistence type="predicted"/>
<dbReference type="InterPro" id="IPR043519">
    <property type="entry name" value="NT_sf"/>
</dbReference>
<accession>A0A1C3XB79</accession>
<sequence length="302" mass="33052">MLCSEDVIELETNWATSLSPQTIHYLQGRGLTAANLGHVLDRSPGEPVLLTGSYASGEHNPTSDLDILIITQGSVGRLPEVSNHPSIFGDSYDVEVGEVSVNIEYVSEIKVRELAQIANRADRSTPPAVANFQALELRLAHRFVTGVPLLGGETIRTMRGGFHLDEFKRAAVALNFIMAMSLLEDSQVLGSPENLLMLRASAESLSLAALNAFGPITYGIKHIRSRSKRLADAGFNVRVLQDVDRMLKIDHMPIADGRKFIELSADDFLLYLRSTGTQYKIFAMLEPYSASWPKLTALGGTL</sequence>
<protein>
    <submittedName>
        <fullName evidence="2">Nucleotidyltransferase domain-containing protein</fullName>
    </submittedName>
</protein>
<feature type="domain" description="Polymerase nucleotidyl transferase" evidence="1">
    <location>
        <begin position="41"/>
        <end position="115"/>
    </location>
</feature>
<gene>
    <name evidence="2" type="ORF">GA0061103_0605</name>
</gene>
<keyword evidence="2" id="KW-0808">Transferase</keyword>
<dbReference type="OrthoDB" id="4192882at2"/>
<keyword evidence="3" id="KW-1185">Reference proteome</keyword>
<dbReference type="CDD" id="cd05403">
    <property type="entry name" value="NT_KNTase_like"/>
    <property type="match status" value="1"/>
</dbReference>
<dbReference type="GO" id="GO:0016779">
    <property type="term" value="F:nucleotidyltransferase activity"/>
    <property type="evidence" value="ECO:0007669"/>
    <property type="project" value="InterPro"/>
</dbReference>
<dbReference type="AlphaFoldDB" id="A0A1C3XB79"/>
<dbReference type="Proteomes" id="UP000199101">
    <property type="component" value="Unassembled WGS sequence"/>
</dbReference>
<evidence type="ECO:0000313" key="3">
    <source>
        <dbReference type="Proteomes" id="UP000199101"/>
    </source>
</evidence>
<dbReference type="Gene3D" id="3.30.460.10">
    <property type="entry name" value="Beta Polymerase, domain 2"/>
    <property type="match status" value="1"/>
</dbReference>
<dbReference type="RefSeq" id="WP_092719737.1">
    <property type="nucleotide sequence ID" value="NZ_FMAG01000014.1"/>
</dbReference>
<dbReference type="EMBL" id="FMAG01000014">
    <property type="protein sequence ID" value="SCB49503.1"/>
    <property type="molecule type" value="Genomic_DNA"/>
</dbReference>
<evidence type="ECO:0000313" key="2">
    <source>
        <dbReference type="EMBL" id="SCB49503.1"/>
    </source>
</evidence>
<dbReference type="STRING" id="410764.GA0061103_0605"/>
<reference evidence="3" key="1">
    <citation type="submission" date="2016-08" db="EMBL/GenBank/DDBJ databases">
        <authorList>
            <person name="Varghese N."/>
            <person name="Submissions Spin"/>
        </authorList>
    </citation>
    <scope>NUCLEOTIDE SEQUENCE [LARGE SCALE GENOMIC DNA]</scope>
    <source>
        <strain evidence="3">HAMBI 2975</strain>
    </source>
</reference>
<evidence type="ECO:0000259" key="1">
    <source>
        <dbReference type="Pfam" id="PF01909"/>
    </source>
</evidence>
<dbReference type="Pfam" id="PF01909">
    <property type="entry name" value="NTP_transf_2"/>
    <property type="match status" value="1"/>
</dbReference>
<name>A0A1C3XB79_9HYPH</name>
<dbReference type="SUPFAM" id="SSF81301">
    <property type="entry name" value="Nucleotidyltransferase"/>
    <property type="match status" value="1"/>
</dbReference>
<dbReference type="InterPro" id="IPR002934">
    <property type="entry name" value="Polymerase_NTP_transf_dom"/>
</dbReference>
<organism evidence="2 3">
    <name type="scientific">Rhizobium multihospitium</name>
    <dbReference type="NCBI Taxonomy" id="410764"/>
    <lineage>
        <taxon>Bacteria</taxon>
        <taxon>Pseudomonadati</taxon>
        <taxon>Pseudomonadota</taxon>
        <taxon>Alphaproteobacteria</taxon>
        <taxon>Hyphomicrobiales</taxon>
        <taxon>Rhizobiaceae</taxon>
        <taxon>Rhizobium/Agrobacterium group</taxon>
        <taxon>Rhizobium</taxon>
    </lineage>
</organism>